<keyword evidence="5" id="KW-0413">Isomerase</keyword>
<keyword evidence="6" id="KW-0170">Cobalt</keyword>
<dbReference type="InterPro" id="IPR058549">
    <property type="entry name" value="MeMalonylCoA_mutase_a/b_site"/>
</dbReference>
<dbReference type="PANTHER" id="PTHR48101:SF1">
    <property type="entry name" value="METHYLMALONYL-COA MUTASE, LARGE SUBUNIT"/>
    <property type="match status" value="1"/>
</dbReference>
<protein>
    <recommendedName>
        <fullName evidence="3">methylmalonyl-CoA mutase</fullName>
        <ecNumber evidence="3">5.4.99.2</ecNumber>
    </recommendedName>
</protein>
<dbReference type="SUPFAM" id="SSF51703">
    <property type="entry name" value="Cobalamin (vitamin B12)-dependent enzymes"/>
    <property type="match status" value="1"/>
</dbReference>
<organism evidence="8 9">
    <name type="scientific">Rossellomorea vietnamensis</name>
    <dbReference type="NCBI Taxonomy" id="218284"/>
    <lineage>
        <taxon>Bacteria</taxon>
        <taxon>Bacillati</taxon>
        <taxon>Bacillota</taxon>
        <taxon>Bacilli</taxon>
        <taxon>Bacillales</taxon>
        <taxon>Bacillaceae</taxon>
        <taxon>Rossellomorea</taxon>
    </lineage>
</organism>
<dbReference type="SUPFAM" id="SSF52242">
    <property type="entry name" value="Cobalamin (vitamin B12)-binding domain"/>
    <property type="match status" value="1"/>
</dbReference>
<feature type="domain" description="Methylmalonyl-CoA mutase alpha/beta chain catalytic" evidence="7">
    <location>
        <begin position="191"/>
        <end position="439"/>
    </location>
</feature>
<proteinExistence type="inferred from homology"/>
<evidence type="ECO:0000256" key="2">
    <source>
        <dbReference type="ARBA" id="ARBA00008465"/>
    </source>
</evidence>
<dbReference type="Proteomes" id="UP000465062">
    <property type="component" value="Chromosome"/>
</dbReference>
<evidence type="ECO:0000256" key="1">
    <source>
        <dbReference type="ARBA" id="ARBA00001922"/>
    </source>
</evidence>
<evidence type="ECO:0000256" key="5">
    <source>
        <dbReference type="ARBA" id="ARBA00023235"/>
    </source>
</evidence>
<dbReference type="PANTHER" id="PTHR48101">
    <property type="entry name" value="METHYLMALONYL-COA MUTASE, MITOCHONDRIAL-RELATED"/>
    <property type="match status" value="1"/>
</dbReference>
<reference evidence="8 9" key="1">
    <citation type="submission" date="2019-06" db="EMBL/GenBank/DDBJ databases">
        <title>An operon consisting of a P-type ATPase gene and a transcriptional regular gene given the different cadmium resistance in Bacillus vietamensis 151-6 and Bacillus marisflavi 151-25.</title>
        <authorList>
            <person name="Yu X."/>
        </authorList>
    </citation>
    <scope>NUCLEOTIDE SEQUENCE [LARGE SCALE GENOMIC DNA]</scope>
    <source>
        <strain evidence="8 9">151-6</strain>
    </source>
</reference>
<name>A0A6I6UTT5_9BACI</name>
<dbReference type="InterPro" id="IPR036724">
    <property type="entry name" value="Cobalamin-bd_sf"/>
</dbReference>
<dbReference type="GO" id="GO:0046872">
    <property type="term" value="F:metal ion binding"/>
    <property type="evidence" value="ECO:0007669"/>
    <property type="project" value="InterPro"/>
</dbReference>
<dbReference type="Gene3D" id="3.20.20.240">
    <property type="entry name" value="Methylmalonyl-CoA mutase"/>
    <property type="match status" value="1"/>
</dbReference>
<dbReference type="GO" id="GO:0019678">
    <property type="term" value="P:propionate metabolic process, methylmalonyl pathway"/>
    <property type="evidence" value="ECO:0007669"/>
    <property type="project" value="TreeGrafter"/>
</dbReference>
<evidence type="ECO:0000256" key="3">
    <source>
        <dbReference type="ARBA" id="ARBA00012398"/>
    </source>
</evidence>
<dbReference type="GO" id="GO:0004494">
    <property type="term" value="F:methylmalonyl-CoA mutase activity"/>
    <property type="evidence" value="ECO:0007669"/>
    <property type="project" value="UniProtKB-EC"/>
</dbReference>
<dbReference type="RefSeq" id="WP_159362213.1">
    <property type="nucleotide sequence ID" value="NZ_CP047394.1"/>
</dbReference>
<evidence type="ECO:0000256" key="6">
    <source>
        <dbReference type="ARBA" id="ARBA00023285"/>
    </source>
</evidence>
<accession>A0A6I6UTT5</accession>
<dbReference type="EC" id="5.4.99.2" evidence="3"/>
<dbReference type="Gene3D" id="3.40.50.280">
    <property type="entry name" value="Cobalamin-binding domain"/>
    <property type="match status" value="1"/>
</dbReference>
<dbReference type="Pfam" id="PF01642">
    <property type="entry name" value="MM_CoA_mutase"/>
    <property type="match status" value="1"/>
</dbReference>
<sequence>MKLSDMKSQSFSRHTLSQWEEAAEKALKGKGISSLHTSTYENIDLKPLFVAEDTPQHDRVKDYIPTIDDKLIRTHKWYIAQPVKRKSWGELSEAVRDALSRGQNCLSFSIGDLDKARGLDSFMNGLGECDYPIFSIDKDTSMALHGKKDFPESNGMTGVVGYDPISEEEWSDESRLERWLNEVEGSGMELTGIKSLIVNSAPYHNKGASATQELAYALSEGVAYLEAVQDRGWEIEKAAETLHFHFSIGSHFFMEIAKIRAFKKLWQAVLTNYGLSEQTLVKSISISAETSRFNKSALDVHVNILRGGGEAFSAILAGVDYLVVAPFNEVSGDVTPLAERIARNTQLILGEEAHLNKVLDPGGGSYYVEWLSDEVGKHAWKEFQQVDKEGGILALLANGSIDEKIRVVRDARIRDLATRKNSMIGTNIYANLEETLPISRAAGERLSLPFERLRERAQKLGNNPTAGLIGLGELKTYKPRADFVKGFLATGGIHAHQSTDCFSKEDILQFVEETRYPYYVVCGKDEEYLDKLSMITEAVHHVDSSIVIDLAGRIPDENRSEWILKGLNGSIYNKQNILIKLDELLAIWEEGKDNDEA</sequence>
<dbReference type="KEGG" id="bvq:FHE72_14575"/>
<dbReference type="InterPro" id="IPR016176">
    <property type="entry name" value="Cbl-dep_enz_cat"/>
</dbReference>
<dbReference type="PROSITE" id="PS00544">
    <property type="entry name" value="METMALONYL_COA_MUTASE"/>
    <property type="match status" value="1"/>
</dbReference>
<evidence type="ECO:0000313" key="8">
    <source>
        <dbReference type="EMBL" id="QHE62106.1"/>
    </source>
</evidence>
<comment type="similarity">
    <text evidence="2">Belongs to the methylmalonyl-CoA mutase family.</text>
</comment>
<evidence type="ECO:0000259" key="7">
    <source>
        <dbReference type="Pfam" id="PF01642"/>
    </source>
</evidence>
<evidence type="ECO:0000256" key="4">
    <source>
        <dbReference type="ARBA" id="ARBA00022628"/>
    </source>
</evidence>
<dbReference type="InterPro" id="IPR006099">
    <property type="entry name" value="MeMalonylCoA_mutase_a/b_cat"/>
</dbReference>
<keyword evidence="4" id="KW-0846">Cobalamin</keyword>
<comment type="cofactor">
    <cofactor evidence="1">
        <name>adenosylcob(III)alamin</name>
        <dbReference type="ChEBI" id="CHEBI:18408"/>
    </cofactor>
</comment>
<evidence type="ECO:0000313" key="9">
    <source>
        <dbReference type="Proteomes" id="UP000465062"/>
    </source>
</evidence>
<dbReference type="GO" id="GO:0031419">
    <property type="term" value="F:cobalamin binding"/>
    <property type="evidence" value="ECO:0007669"/>
    <property type="project" value="UniProtKB-KW"/>
</dbReference>
<gene>
    <name evidence="8" type="ORF">FHE72_14575</name>
</gene>
<dbReference type="EMBL" id="CP047394">
    <property type="protein sequence ID" value="QHE62106.1"/>
    <property type="molecule type" value="Genomic_DNA"/>
</dbReference>
<dbReference type="AlphaFoldDB" id="A0A6I6UTT5"/>
<dbReference type="GO" id="GO:0005737">
    <property type="term" value="C:cytoplasm"/>
    <property type="evidence" value="ECO:0007669"/>
    <property type="project" value="TreeGrafter"/>
</dbReference>